<dbReference type="Pfam" id="PF16884">
    <property type="entry name" value="ADH_N_2"/>
    <property type="match status" value="1"/>
</dbReference>
<evidence type="ECO:0000256" key="1">
    <source>
        <dbReference type="ARBA" id="ARBA00023002"/>
    </source>
</evidence>
<dbReference type="InterPro" id="IPR041694">
    <property type="entry name" value="ADH_N_2"/>
</dbReference>
<dbReference type="Gene3D" id="3.40.50.720">
    <property type="entry name" value="NAD(P)-binding Rossmann-like Domain"/>
    <property type="match status" value="1"/>
</dbReference>
<sequence length="301" mass="33548">MEVTSNKFVVTKCHIDGAPDVNHFAVREETVPLKIDKNDHNTLLIVKNLYVSVDPYQLNLMKSQNSSHEILPALSRILPGQAIPSVGVGRVLDSVHPDFKRGDLVLGLMLSWAQYTIVPSGVEPMLQKLDNKMGFPLSYYAGVLVVVQVKFLKEELGFDEAFNYKEETNLSAALQRCFPEGIDIYFDNVGGEMLEAVVENMNTFGRVAVCGAMSEYAYGAKRGFPNMIQVIYKRIKIEGFLSLDMFDVYEDFFSTTAQHLKAGKLKVIEDISHGVESIPGAFVDIFRGNNIGKRAVKIAEE</sequence>
<reference evidence="5" key="1">
    <citation type="journal article" date="2019" name="Curr. Biol.">
        <title>Genome Sequence of Striga asiatica Provides Insight into the Evolution of Plant Parasitism.</title>
        <authorList>
            <person name="Yoshida S."/>
            <person name="Kim S."/>
            <person name="Wafula E.K."/>
            <person name="Tanskanen J."/>
            <person name="Kim Y.M."/>
            <person name="Honaas L."/>
            <person name="Yang Z."/>
            <person name="Spallek T."/>
            <person name="Conn C.E."/>
            <person name="Ichihashi Y."/>
            <person name="Cheong K."/>
            <person name="Cui S."/>
            <person name="Der J.P."/>
            <person name="Gundlach H."/>
            <person name="Jiao Y."/>
            <person name="Hori C."/>
            <person name="Ishida J.K."/>
            <person name="Kasahara H."/>
            <person name="Kiba T."/>
            <person name="Kim M.S."/>
            <person name="Koo N."/>
            <person name="Laohavisit A."/>
            <person name="Lee Y.H."/>
            <person name="Lumba S."/>
            <person name="McCourt P."/>
            <person name="Mortimer J.C."/>
            <person name="Mutuku J.M."/>
            <person name="Nomura T."/>
            <person name="Sasaki-Sekimoto Y."/>
            <person name="Seto Y."/>
            <person name="Wang Y."/>
            <person name="Wakatake T."/>
            <person name="Sakakibara H."/>
            <person name="Demura T."/>
            <person name="Yamaguchi S."/>
            <person name="Yoneyama K."/>
            <person name="Manabe R.I."/>
            <person name="Nelson D.C."/>
            <person name="Schulman A.H."/>
            <person name="Timko M.P."/>
            <person name="dePamphilis C.W."/>
            <person name="Choi D."/>
            <person name="Shirasu K."/>
        </authorList>
    </citation>
    <scope>NUCLEOTIDE SEQUENCE [LARGE SCALE GENOMIC DNA]</scope>
    <source>
        <strain evidence="5">cv. UVA1</strain>
    </source>
</reference>
<proteinExistence type="predicted"/>
<protein>
    <submittedName>
        <fullName evidence="4">Zinc-binding dehydrogenase family protein</fullName>
    </submittedName>
</protein>
<accession>A0A5A7P5L6</accession>
<dbReference type="PANTHER" id="PTHR43205">
    <property type="entry name" value="PROSTAGLANDIN REDUCTASE"/>
    <property type="match status" value="1"/>
</dbReference>
<organism evidence="4 5">
    <name type="scientific">Striga asiatica</name>
    <name type="common">Asiatic witchweed</name>
    <name type="synonym">Buchnera asiatica</name>
    <dbReference type="NCBI Taxonomy" id="4170"/>
    <lineage>
        <taxon>Eukaryota</taxon>
        <taxon>Viridiplantae</taxon>
        <taxon>Streptophyta</taxon>
        <taxon>Embryophyta</taxon>
        <taxon>Tracheophyta</taxon>
        <taxon>Spermatophyta</taxon>
        <taxon>Magnoliopsida</taxon>
        <taxon>eudicotyledons</taxon>
        <taxon>Gunneridae</taxon>
        <taxon>Pentapetalae</taxon>
        <taxon>asterids</taxon>
        <taxon>lamiids</taxon>
        <taxon>Lamiales</taxon>
        <taxon>Orobanchaceae</taxon>
        <taxon>Buchnereae</taxon>
        <taxon>Striga</taxon>
    </lineage>
</organism>
<dbReference type="Proteomes" id="UP000325081">
    <property type="component" value="Unassembled WGS sequence"/>
</dbReference>
<feature type="domain" description="Alcohol dehydrogenase-like C-terminal" evidence="2">
    <location>
        <begin position="150"/>
        <end position="249"/>
    </location>
</feature>
<dbReference type="Pfam" id="PF00107">
    <property type="entry name" value="ADH_zinc_N"/>
    <property type="match status" value="1"/>
</dbReference>
<comment type="caution">
    <text evidence="4">The sequence shown here is derived from an EMBL/GenBank/DDBJ whole genome shotgun (WGS) entry which is preliminary data.</text>
</comment>
<dbReference type="InterPro" id="IPR013149">
    <property type="entry name" value="ADH-like_C"/>
</dbReference>
<dbReference type="InterPro" id="IPR045010">
    <property type="entry name" value="MDR_fam"/>
</dbReference>
<dbReference type="InterPro" id="IPR036291">
    <property type="entry name" value="NAD(P)-bd_dom_sf"/>
</dbReference>
<name>A0A5A7P5L6_STRAF</name>
<dbReference type="Gene3D" id="3.90.180.10">
    <property type="entry name" value="Medium-chain alcohol dehydrogenases, catalytic domain"/>
    <property type="match status" value="2"/>
</dbReference>
<dbReference type="OrthoDB" id="809632at2759"/>
<keyword evidence="5" id="KW-1185">Reference proteome</keyword>
<evidence type="ECO:0000313" key="5">
    <source>
        <dbReference type="Proteomes" id="UP000325081"/>
    </source>
</evidence>
<dbReference type="SUPFAM" id="SSF51735">
    <property type="entry name" value="NAD(P)-binding Rossmann-fold domains"/>
    <property type="match status" value="1"/>
</dbReference>
<keyword evidence="1" id="KW-0560">Oxidoreductase</keyword>
<dbReference type="InterPro" id="IPR011032">
    <property type="entry name" value="GroES-like_sf"/>
</dbReference>
<gene>
    <name evidence="4" type="ORF">STAS_03655</name>
</gene>
<dbReference type="PANTHER" id="PTHR43205:SF12">
    <property type="entry name" value="OS06G0602900 PROTEIN"/>
    <property type="match status" value="1"/>
</dbReference>
<evidence type="ECO:0000259" key="3">
    <source>
        <dbReference type="Pfam" id="PF16884"/>
    </source>
</evidence>
<dbReference type="SUPFAM" id="SSF50129">
    <property type="entry name" value="GroES-like"/>
    <property type="match status" value="1"/>
</dbReference>
<dbReference type="EMBL" id="BKCP01002224">
    <property type="protein sequence ID" value="GER27911.1"/>
    <property type="molecule type" value="Genomic_DNA"/>
</dbReference>
<dbReference type="AlphaFoldDB" id="A0A5A7P5L6"/>
<evidence type="ECO:0000313" key="4">
    <source>
        <dbReference type="EMBL" id="GER27911.1"/>
    </source>
</evidence>
<feature type="domain" description="Oxidoreductase N-terminal" evidence="3">
    <location>
        <begin position="10"/>
        <end position="119"/>
    </location>
</feature>
<dbReference type="GO" id="GO:0016628">
    <property type="term" value="F:oxidoreductase activity, acting on the CH-CH group of donors, NAD or NADP as acceptor"/>
    <property type="evidence" value="ECO:0007669"/>
    <property type="project" value="InterPro"/>
</dbReference>
<evidence type="ECO:0000259" key="2">
    <source>
        <dbReference type="Pfam" id="PF00107"/>
    </source>
</evidence>